<feature type="region of interest" description="Disordered" evidence="5">
    <location>
        <begin position="178"/>
        <end position="213"/>
    </location>
</feature>
<feature type="transmembrane region" description="Helical" evidence="6">
    <location>
        <begin position="6"/>
        <end position="24"/>
    </location>
</feature>
<dbReference type="InterPro" id="IPR003825">
    <property type="entry name" value="Colicin-V_CvpA"/>
</dbReference>
<dbReference type="InterPro" id="IPR047680">
    <property type="entry name" value="MarP-like"/>
</dbReference>
<feature type="transmembrane region" description="Helical" evidence="6">
    <location>
        <begin position="107"/>
        <end position="132"/>
    </location>
</feature>
<protein>
    <submittedName>
        <fullName evidence="7">S1-C subfamily serine protease</fullName>
    </submittedName>
</protein>
<keyword evidence="7" id="KW-0378">Hydrolase</keyword>
<dbReference type="SUPFAM" id="SSF50494">
    <property type="entry name" value="Trypsin-like serine proteases"/>
    <property type="match status" value="1"/>
</dbReference>
<evidence type="ECO:0000256" key="6">
    <source>
        <dbReference type="SAM" id="Phobius"/>
    </source>
</evidence>
<keyword evidence="4 6" id="KW-0472">Membrane</keyword>
<evidence type="ECO:0000256" key="4">
    <source>
        <dbReference type="ARBA" id="ARBA00023136"/>
    </source>
</evidence>
<evidence type="ECO:0000256" key="2">
    <source>
        <dbReference type="ARBA" id="ARBA00022692"/>
    </source>
</evidence>
<accession>A0ABU1Z0U9</accession>
<dbReference type="GO" id="GO:0008233">
    <property type="term" value="F:peptidase activity"/>
    <property type="evidence" value="ECO:0007669"/>
    <property type="project" value="UniProtKB-KW"/>
</dbReference>
<dbReference type="Gene3D" id="2.40.10.10">
    <property type="entry name" value="Trypsin-like serine proteases"/>
    <property type="match status" value="2"/>
</dbReference>
<keyword evidence="3 6" id="KW-1133">Transmembrane helix</keyword>
<dbReference type="EMBL" id="JAVDXX010000001">
    <property type="protein sequence ID" value="MDR7294236.1"/>
    <property type="molecule type" value="Genomic_DNA"/>
</dbReference>
<feature type="transmembrane region" description="Helical" evidence="6">
    <location>
        <begin position="36"/>
        <end position="57"/>
    </location>
</feature>
<dbReference type="InterPro" id="IPR001940">
    <property type="entry name" value="Peptidase_S1C"/>
</dbReference>
<name>A0ABU1Z0U9_9MICC</name>
<dbReference type="InterPro" id="IPR043504">
    <property type="entry name" value="Peptidase_S1_PA_chymotrypsin"/>
</dbReference>
<dbReference type="GO" id="GO:0006508">
    <property type="term" value="P:proteolysis"/>
    <property type="evidence" value="ECO:0007669"/>
    <property type="project" value="UniProtKB-KW"/>
</dbReference>
<evidence type="ECO:0000256" key="5">
    <source>
        <dbReference type="SAM" id="MobiDB-lite"/>
    </source>
</evidence>
<dbReference type="Proteomes" id="UP001180715">
    <property type="component" value="Unassembled WGS sequence"/>
</dbReference>
<reference evidence="7" key="1">
    <citation type="submission" date="2023-07" db="EMBL/GenBank/DDBJ databases">
        <title>Sequencing the genomes of 1000 actinobacteria strains.</title>
        <authorList>
            <person name="Klenk H.-P."/>
        </authorList>
    </citation>
    <scope>NUCLEOTIDE SEQUENCE</scope>
    <source>
        <strain evidence="7">DSM 13068</strain>
    </source>
</reference>
<gene>
    <name evidence="7" type="ORF">J2S67_001504</name>
</gene>
<sequence>MFLGLHLIDWILIILIIAQLWTGWRKAFLVSLGATAGFLAGATAAFFCVPLMARWIQDPAWRAAGLFLTFAVLLALGQGLGEATAAQIRRWMDRPRPRWWDRLGGSVLYFVATWITISALAFTWSALGMPWLSPQLANSKVVQSVRDTTPEVMERAFGEARLAVAALELPEISVPKLSLSGPAPGDPSPAASPHASIPEGAQTTEQQHSAKDSIARVSGIASACGVNQTGTSFAIAPDRLITNAHVVRGIEQPVVETPDGRALTGRTVTFDPRRDIAVIAVDGLGMQPLEMGPTLRAGDHATFMGFPAGGPYTVSHAAVKQRAAAQLPNIYGNGSSSVDVYQLAADVKRGNSGGPLVDDDGKFSGMIFAKSKDEDNVGYAITNDELKTIVAEAPNRTAAVPTGTCE</sequence>
<keyword evidence="8" id="KW-1185">Reference proteome</keyword>
<dbReference type="PANTHER" id="PTHR22939:SF129">
    <property type="entry name" value="SERINE PROTEASE HTRA2, MITOCHONDRIAL"/>
    <property type="match status" value="1"/>
</dbReference>
<evidence type="ECO:0000313" key="7">
    <source>
        <dbReference type="EMBL" id="MDR7294236.1"/>
    </source>
</evidence>
<dbReference type="PRINTS" id="PR00834">
    <property type="entry name" value="PROTEASES2C"/>
</dbReference>
<dbReference type="RefSeq" id="WP_052048739.1">
    <property type="nucleotide sequence ID" value="NZ_JAVDXX010000001.1"/>
</dbReference>
<dbReference type="NCBIfam" id="NF033740">
    <property type="entry name" value="MarP_fam_protase"/>
    <property type="match status" value="1"/>
</dbReference>
<feature type="transmembrane region" description="Helical" evidence="6">
    <location>
        <begin position="63"/>
        <end position="86"/>
    </location>
</feature>
<keyword evidence="2 6" id="KW-0812">Transmembrane</keyword>
<evidence type="ECO:0000256" key="1">
    <source>
        <dbReference type="ARBA" id="ARBA00004141"/>
    </source>
</evidence>
<dbReference type="Pfam" id="PF02674">
    <property type="entry name" value="Colicin_V"/>
    <property type="match status" value="1"/>
</dbReference>
<dbReference type="InterPro" id="IPR009003">
    <property type="entry name" value="Peptidase_S1_PA"/>
</dbReference>
<feature type="compositionally biased region" description="Low complexity" evidence="5">
    <location>
        <begin position="178"/>
        <end position="196"/>
    </location>
</feature>
<comment type="subcellular location">
    <subcellularLocation>
        <location evidence="1">Membrane</location>
        <topology evidence="1">Multi-pass membrane protein</topology>
    </subcellularLocation>
</comment>
<organism evidence="7 8">
    <name type="scientific">Pseudoglutamicibacter albus</name>
    <dbReference type="NCBI Taxonomy" id="98671"/>
    <lineage>
        <taxon>Bacteria</taxon>
        <taxon>Bacillati</taxon>
        <taxon>Actinomycetota</taxon>
        <taxon>Actinomycetes</taxon>
        <taxon>Micrococcales</taxon>
        <taxon>Micrococcaceae</taxon>
        <taxon>Pseudoglutamicibacter</taxon>
    </lineage>
</organism>
<dbReference type="Pfam" id="PF13365">
    <property type="entry name" value="Trypsin_2"/>
    <property type="match status" value="1"/>
</dbReference>
<comment type="caution">
    <text evidence="7">The sequence shown here is derived from an EMBL/GenBank/DDBJ whole genome shotgun (WGS) entry which is preliminary data.</text>
</comment>
<evidence type="ECO:0000313" key="8">
    <source>
        <dbReference type="Proteomes" id="UP001180715"/>
    </source>
</evidence>
<dbReference type="PANTHER" id="PTHR22939">
    <property type="entry name" value="SERINE PROTEASE FAMILY S1C HTRA-RELATED"/>
    <property type="match status" value="1"/>
</dbReference>
<proteinExistence type="predicted"/>
<evidence type="ECO:0000256" key="3">
    <source>
        <dbReference type="ARBA" id="ARBA00022989"/>
    </source>
</evidence>
<keyword evidence="7" id="KW-0645">Protease</keyword>